<dbReference type="InterPro" id="IPR035169">
    <property type="entry name" value="DUF5318"/>
</dbReference>
<dbReference type="AlphaFoldDB" id="A0AA35TAE6"/>
<comment type="caution">
    <text evidence="1">The sequence shown here is derived from an EMBL/GenBank/DDBJ whole genome shotgun (WGS) entry which is preliminary data.</text>
</comment>
<accession>A0AA35TAE6</accession>
<evidence type="ECO:0000313" key="1">
    <source>
        <dbReference type="EMBL" id="CAI8043816.1"/>
    </source>
</evidence>
<dbReference type="Proteomes" id="UP001174909">
    <property type="component" value="Unassembled WGS sequence"/>
</dbReference>
<name>A0AA35TAE6_GEOBA</name>
<reference evidence="1" key="1">
    <citation type="submission" date="2023-03" db="EMBL/GenBank/DDBJ databases">
        <authorList>
            <person name="Steffen K."/>
            <person name="Cardenas P."/>
        </authorList>
    </citation>
    <scope>NUCLEOTIDE SEQUENCE</scope>
</reference>
<sequence length="154" mass="17083">MPCDDGGRRTILRTVKPSPFRLAASESAVEPDASAPATVDYRLARAATLRAWRSGKLGRHEVCDAQRELFRNAEFCGQPTRRKCPVCAREGLVEVTYVFGSRLPKHGRCLTTRAEMQRLQHRASPSTGYVVEVCTGCGWNHLVRRLTLGGKRSA</sequence>
<proteinExistence type="predicted"/>
<gene>
    <name evidence="1" type="ORF">GBAR_LOCUS24310</name>
</gene>
<evidence type="ECO:0000313" key="2">
    <source>
        <dbReference type="Proteomes" id="UP001174909"/>
    </source>
</evidence>
<organism evidence="1 2">
    <name type="scientific">Geodia barretti</name>
    <name type="common">Barrett's horny sponge</name>
    <dbReference type="NCBI Taxonomy" id="519541"/>
    <lineage>
        <taxon>Eukaryota</taxon>
        <taxon>Metazoa</taxon>
        <taxon>Porifera</taxon>
        <taxon>Demospongiae</taxon>
        <taxon>Heteroscleromorpha</taxon>
        <taxon>Tetractinellida</taxon>
        <taxon>Astrophorina</taxon>
        <taxon>Geodiidae</taxon>
        <taxon>Geodia</taxon>
    </lineage>
</organism>
<dbReference type="EMBL" id="CASHTH010003359">
    <property type="protein sequence ID" value="CAI8043816.1"/>
    <property type="molecule type" value="Genomic_DNA"/>
</dbReference>
<keyword evidence="2" id="KW-1185">Reference proteome</keyword>
<protein>
    <submittedName>
        <fullName evidence="1">Uncharacterized protein Mb0050</fullName>
    </submittedName>
</protein>
<dbReference type="Pfam" id="PF17249">
    <property type="entry name" value="DUF5318"/>
    <property type="match status" value="1"/>
</dbReference>